<reference evidence="7" key="1">
    <citation type="submission" date="2021-10" db="EMBL/GenBank/DDBJ databases">
        <authorList>
            <person name="Piombo E."/>
        </authorList>
    </citation>
    <scope>NUCLEOTIDE SEQUENCE</scope>
</reference>
<dbReference type="SUPFAM" id="SSF103473">
    <property type="entry name" value="MFS general substrate transporter"/>
    <property type="match status" value="1"/>
</dbReference>
<protein>
    <recommendedName>
        <fullName evidence="6">Major facilitator superfamily (MFS) profile domain-containing protein</fullName>
    </recommendedName>
</protein>
<evidence type="ECO:0000256" key="1">
    <source>
        <dbReference type="ARBA" id="ARBA00004141"/>
    </source>
</evidence>
<dbReference type="PANTHER" id="PTHR23502">
    <property type="entry name" value="MAJOR FACILITATOR SUPERFAMILY"/>
    <property type="match status" value="1"/>
</dbReference>
<accession>A0A9N9VDV7</accession>
<dbReference type="GO" id="GO:0022857">
    <property type="term" value="F:transmembrane transporter activity"/>
    <property type="evidence" value="ECO:0007669"/>
    <property type="project" value="InterPro"/>
</dbReference>
<feature type="transmembrane region" description="Helical" evidence="5">
    <location>
        <begin position="20"/>
        <end position="41"/>
    </location>
</feature>
<dbReference type="GO" id="GO:0005886">
    <property type="term" value="C:plasma membrane"/>
    <property type="evidence" value="ECO:0007669"/>
    <property type="project" value="TreeGrafter"/>
</dbReference>
<keyword evidence="3 5" id="KW-1133">Transmembrane helix</keyword>
<evidence type="ECO:0000256" key="4">
    <source>
        <dbReference type="ARBA" id="ARBA00023136"/>
    </source>
</evidence>
<dbReference type="Gene3D" id="1.20.1250.20">
    <property type="entry name" value="MFS general substrate transporter like domains"/>
    <property type="match status" value="1"/>
</dbReference>
<evidence type="ECO:0000259" key="6">
    <source>
        <dbReference type="PROSITE" id="PS50850"/>
    </source>
</evidence>
<evidence type="ECO:0000313" key="8">
    <source>
        <dbReference type="Proteomes" id="UP000696573"/>
    </source>
</evidence>
<dbReference type="OrthoDB" id="268400at2759"/>
<dbReference type="PANTHER" id="PTHR23502:SF164">
    <property type="entry name" value="MAJOR FACILITATOR SUPERFAMILY (MFS) PROFILE DOMAIN-CONTAINING PROTEIN"/>
    <property type="match status" value="1"/>
</dbReference>
<feature type="domain" description="Major facilitator superfamily (MFS) profile" evidence="6">
    <location>
        <begin position="1"/>
        <end position="86"/>
    </location>
</feature>
<proteinExistence type="predicted"/>
<feature type="non-terminal residue" evidence="7">
    <location>
        <position position="86"/>
    </location>
</feature>
<evidence type="ECO:0000256" key="3">
    <source>
        <dbReference type="ARBA" id="ARBA00022989"/>
    </source>
</evidence>
<dbReference type="EMBL" id="CABFNQ020000690">
    <property type="protein sequence ID" value="CAH0023298.1"/>
    <property type="molecule type" value="Genomic_DNA"/>
</dbReference>
<evidence type="ECO:0000256" key="2">
    <source>
        <dbReference type="ARBA" id="ARBA00022692"/>
    </source>
</evidence>
<keyword evidence="8" id="KW-1185">Reference proteome</keyword>
<keyword evidence="2 5" id="KW-0812">Transmembrane</keyword>
<dbReference type="InterPro" id="IPR005828">
    <property type="entry name" value="MFS_sugar_transport-like"/>
</dbReference>
<keyword evidence="4 5" id="KW-0472">Membrane</keyword>
<dbReference type="InterPro" id="IPR036259">
    <property type="entry name" value="MFS_trans_sf"/>
</dbReference>
<sequence>MGIGNLISMPLTLALGRRPIFLISLLMLAMTGRWCAFSTSLTSHIARRNFLSMAAGQSEALAPFIVEEIHFLHERSTKIAWYIGVQ</sequence>
<evidence type="ECO:0000313" key="7">
    <source>
        <dbReference type="EMBL" id="CAH0023298.1"/>
    </source>
</evidence>
<dbReference type="PROSITE" id="PS50850">
    <property type="entry name" value="MFS"/>
    <property type="match status" value="1"/>
</dbReference>
<gene>
    <name evidence="7" type="ORF">CRHIZ90672A_00007752</name>
</gene>
<comment type="caution">
    <text evidence="7">The sequence shown here is derived from an EMBL/GenBank/DDBJ whole genome shotgun (WGS) entry which is preliminary data.</text>
</comment>
<dbReference type="InterPro" id="IPR020846">
    <property type="entry name" value="MFS_dom"/>
</dbReference>
<evidence type="ECO:0000256" key="5">
    <source>
        <dbReference type="SAM" id="Phobius"/>
    </source>
</evidence>
<dbReference type="Proteomes" id="UP000696573">
    <property type="component" value="Unassembled WGS sequence"/>
</dbReference>
<dbReference type="Pfam" id="PF00083">
    <property type="entry name" value="Sugar_tr"/>
    <property type="match status" value="1"/>
</dbReference>
<dbReference type="AlphaFoldDB" id="A0A9N9VDV7"/>
<name>A0A9N9VDV7_9HYPO</name>
<organism evidence="7 8">
    <name type="scientific">Clonostachys rhizophaga</name>
    <dbReference type="NCBI Taxonomy" id="160324"/>
    <lineage>
        <taxon>Eukaryota</taxon>
        <taxon>Fungi</taxon>
        <taxon>Dikarya</taxon>
        <taxon>Ascomycota</taxon>
        <taxon>Pezizomycotina</taxon>
        <taxon>Sordariomycetes</taxon>
        <taxon>Hypocreomycetidae</taxon>
        <taxon>Hypocreales</taxon>
        <taxon>Bionectriaceae</taxon>
        <taxon>Clonostachys</taxon>
    </lineage>
</organism>
<comment type="subcellular location">
    <subcellularLocation>
        <location evidence="1">Membrane</location>
        <topology evidence="1">Multi-pass membrane protein</topology>
    </subcellularLocation>
</comment>